<evidence type="ECO:0000256" key="1">
    <source>
        <dbReference type="SAM" id="Phobius"/>
    </source>
</evidence>
<keyword evidence="1" id="KW-0472">Membrane</keyword>
<dbReference type="AlphaFoldDB" id="A0A841J984"/>
<name>A0A841J984_9SPHI</name>
<sequence length="47" mass="5060">MVNYQKISSWGFLVIVSFIIVAELKMLKGGVKESASLSVHESSTSSA</sequence>
<feature type="transmembrane region" description="Helical" evidence="1">
    <location>
        <begin position="6"/>
        <end position="24"/>
    </location>
</feature>
<organism evidence="3 5">
    <name type="scientific">Mucilaginibacter lappiensis</name>
    <dbReference type="NCBI Taxonomy" id="354630"/>
    <lineage>
        <taxon>Bacteria</taxon>
        <taxon>Pseudomonadati</taxon>
        <taxon>Bacteroidota</taxon>
        <taxon>Sphingobacteriia</taxon>
        <taxon>Sphingobacteriales</taxon>
        <taxon>Sphingobacteriaceae</taxon>
        <taxon>Mucilaginibacter</taxon>
    </lineage>
</organism>
<protein>
    <submittedName>
        <fullName evidence="3">Uncharacterized membrane protein YoaT (DUF817 family)</fullName>
    </submittedName>
</protein>
<keyword evidence="1" id="KW-1133">Transmembrane helix</keyword>
<dbReference type="EMBL" id="JACHCB010000003">
    <property type="protein sequence ID" value="MBB6108770.1"/>
    <property type="molecule type" value="Genomic_DNA"/>
</dbReference>
<evidence type="ECO:0000313" key="5">
    <source>
        <dbReference type="Proteomes" id="UP000548326"/>
    </source>
</evidence>
<dbReference type="Proteomes" id="UP000541583">
    <property type="component" value="Unassembled WGS sequence"/>
</dbReference>
<comment type="caution">
    <text evidence="3">The sequence shown here is derived from an EMBL/GenBank/DDBJ whole genome shotgun (WGS) entry which is preliminary data.</text>
</comment>
<accession>A0A841J984</accession>
<dbReference type="EMBL" id="JACHCA010000002">
    <property type="protein sequence ID" value="MBB6126912.1"/>
    <property type="molecule type" value="Genomic_DNA"/>
</dbReference>
<keyword evidence="4" id="KW-1185">Reference proteome</keyword>
<evidence type="ECO:0000313" key="2">
    <source>
        <dbReference type="EMBL" id="MBB6108770.1"/>
    </source>
</evidence>
<evidence type="ECO:0000313" key="3">
    <source>
        <dbReference type="EMBL" id="MBB6126912.1"/>
    </source>
</evidence>
<gene>
    <name evidence="3" type="ORF">HDF22_001017</name>
    <name evidence="2" type="ORF">HDF23_001513</name>
</gene>
<proteinExistence type="predicted"/>
<evidence type="ECO:0000313" key="4">
    <source>
        <dbReference type="Proteomes" id="UP000541583"/>
    </source>
</evidence>
<keyword evidence="1" id="KW-0812">Transmembrane</keyword>
<dbReference type="Proteomes" id="UP000548326">
    <property type="component" value="Unassembled WGS sequence"/>
</dbReference>
<reference evidence="4 5" key="1">
    <citation type="submission" date="2020-08" db="EMBL/GenBank/DDBJ databases">
        <title>Genomic Encyclopedia of Type Strains, Phase IV (KMG-V): Genome sequencing to study the core and pangenomes of soil and plant-associated prokaryotes.</title>
        <authorList>
            <person name="Whitman W."/>
        </authorList>
    </citation>
    <scope>NUCLEOTIDE SEQUENCE [LARGE SCALE GENOMIC DNA]</scope>
    <source>
        <strain evidence="2 4">ANJLi2</strain>
        <strain evidence="3 5">MP601</strain>
    </source>
</reference>